<evidence type="ECO:0000256" key="9">
    <source>
        <dbReference type="ARBA" id="ARBA00022840"/>
    </source>
</evidence>
<proteinExistence type="inferred from homology"/>
<dbReference type="InterPro" id="IPR029499">
    <property type="entry name" value="PduO-typ"/>
</dbReference>
<comment type="pathway">
    <text evidence="1 15">Cofactor biosynthesis; adenosylcobalamin biosynthesis; adenosylcobalamin from cob(II)yrinate a,c-diamide: step 2/7.</text>
</comment>
<comment type="subunit">
    <text evidence="3">Homotrimer.</text>
</comment>
<dbReference type="InterPro" id="IPR016030">
    <property type="entry name" value="CblAdoTrfase-like"/>
</dbReference>
<keyword evidence="6 15" id="KW-0169">Cobalamin biosynthesis</keyword>
<feature type="domain" description="Cobalamin adenosyltransferase-like" evidence="16">
    <location>
        <begin position="3"/>
        <end position="167"/>
    </location>
</feature>
<evidence type="ECO:0000256" key="14">
    <source>
        <dbReference type="ARBA" id="ARBA00048692"/>
    </source>
</evidence>
<dbReference type="AlphaFoldDB" id="A0A1Y0YSI9"/>
<evidence type="ECO:0000256" key="15">
    <source>
        <dbReference type="RuleBase" id="RU366026"/>
    </source>
</evidence>
<reference evidence="17 20" key="2">
    <citation type="submission" date="2020-12" db="EMBL/GenBank/DDBJ databases">
        <title>FDA dAtabase for Regulatory Grade micrObial Sequences (FDA-ARGOS): Supporting development and validation of Infectious Disease Dx tests.</title>
        <authorList>
            <person name="Nelson B."/>
            <person name="Plummer A."/>
            <person name="Tallon L."/>
            <person name="Sadzewicz L."/>
            <person name="Zhao X."/>
            <person name="Boylan J."/>
            <person name="Ott S."/>
            <person name="Bowen H."/>
            <person name="Vavikolanu K."/>
            <person name="Mehta A."/>
            <person name="Aluvathingal J."/>
            <person name="Nadendla S."/>
            <person name="Myers T."/>
            <person name="Yan Y."/>
            <person name="Sichtig H."/>
        </authorList>
    </citation>
    <scope>NUCLEOTIDE SEQUENCE [LARGE SCALE GENOMIC DNA]</scope>
    <source>
        <strain evidence="17 20">FDAARGOS_923</strain>
    </source>
</reference>
<evidence type="ECO:0000256" key="13">
    <source>
        <dbReference type="ARBA" id="ARBA00048555"/>
    </source>
</evidence>
<dbReference type="GO" id="GO:0008817">
    <property type="term" value="F:corrinoid adenosyltransferase activity"/>
    <property type="evidence" value="ECO:0007669"/>
    <property type="project" value="UniProtKB-UniRule"/>
</dbReference>
<comment type="similarity">
    <text evidence="2 15">Belongs to the Cob(I)alamin adenosyltransferase family.</text>
</comment>
<evidence type="ECO:0000256" key="6">
    <source>
        <dbReference type="ARBA" id="ARBA00022573"/>
    </source>
</evidence>
<dbReference type="NCBIfam" id="TIGR00636">
    <property type="entry name" value="PduO_Nterm"/>
    <property type="match status" value="1"/>
</dbReference>
<dbReference type="GO" id="GO:0009236">
    <property type="term" value="P:cobalamin biosynthetic process"/>
    <property type="evidence" value="ECO:0007669"/>
    <property type="project" value="UniProtKB-UniRule"/>
</dbReference>
<dbReference type="FunFam" id="1.20.1200.10:FF:000001">
    <property type="entry name" value="Cob(I)yrinic acid a,c-diamide adenosyltransferase"/>
    <property type="match status" value="1"/>
</dbReference>
<dbReference type="GeneID" id="92859923"/>
<evidence type="ECO:0000256" key="3">
    <source>
        <dbReference type="ARBA" id="ARBA00011233"/>
    </source>
</evidence>
<gene>
    <name evidence="18" type="ORF">CHCC16736_0912</name>
    <name evidence="17" type="ORF">I6G80_07695</name>
</gene>
<evidence type="ECO:0000313" key="17">
    <source>
        <dbReference type="EMBL" id="QPR74135.1"/>
    </source>
</evidence>
<accession>A0A1Y0YSI9</accession>
<dbReference type="Pfam" id="PF01923">
    <property type="entry name" value="Cob_adeno_trans"/>
    <property type="match status" value="1"/>
</dbReference>
<evidence type="ECO:0000256" key="5">
    <source>
        <dbReference type="ARBA" id="ARBA00020963"/>
    </source>
</evidence>
<dbReference type="Gene3D" id="1.20.1200.10">
    <property type="entry name" value="Cobalamin adenosyltransferase-like"/>
    <property type="match status" value="1"/>
</dbReference>
<evidence type="ECO:0000256" key="7">
    <source>
        <dbReference type="ARBA" id="ARBA00022679"/>
    </source>
</evidence>
<dbReference type="Proteomes" id="UP000595038">
    <property type="component" value="Chromosome"/>
</dbReference>
<evidence type="ECO:0000313" key="18">
    <source>
        <dbReference type="EMBL" id="TWL31744.1"/>
    </source>
</evidence>
<dbReference type="InterPro" id="IPR036451">
    <property type="entry name" value="CblAdoTrfase-like_sf"/>
</dbReference>
<evidence type="ECO:0000313" key="20">
    <source>
        <dbReference type="Proteomes" id="UP000595038"/>
    </source>
</evidence>
<dbReference type="RefSeq" id="WP_003185135.1">
    <property type="nucleotide sequence ID" value="NZ_BEXU01000021.1"/>
</dbReference>
<dbReference type="EMBL" id="CP065647">
    <property type="protein sequence ID" value="QPR74135.1"/>
    <property type="molecule type" value="Genomic_DNA"/>
</dbReference>
<keyword evidence="8 15" id="KW-0547">Nucleotide-binding</keyword>
<sequence>MKLYTKTGDRGKTSLIGGRADKDHLRVEAYGTLDEANSFIGLAQSYLKAEEALFHDILSELTAIQHELFDCGSDLAHVNVQEEGKLKAESITMLEERIDAYVEEAPQLTKFILPGGTEAASFLHAARTVIRRAERKIVALAKEEDIPPLALPYVNRLSDYLFAAARIVNHRLGEVDVEYERSADVFRTKKKS</sequence>
<dbReference type="PANTHER" id="PTHR12213">
    <property type="entry name" value="CORRINOID ADENOSYLTRANSFERASE"/>
    <property type="match status" value="1"/>
</dbReference>
<dbReference type="SUPFAM" id="SSF89028">
    <property type="entry name" value="Cobalamin adenosyltransferase-like"/>
    <property type="match status" value="1"/>
</dbReference>
<evidence type="ECO:0000256" key="10">
    <source>
        <dbReference type="ARBA" id="ARBA00031529"/>
    </source>
</evidence>
<comment type="catalytic activity">
    <reaction evidence="13 15">
        <text>2 cob(II)yrinate a,c diamide + reduced [electron-transfer flavoprotein] + 2 ATP = 2 adenosylcob(III)yrinate a,c-diamide + 2 triphosphate + oxidized [electron-transfer flavoprotein] + 3 H(+)</text>
        <dbReference type="Rhea" id="RHEA:11528"/>
        <dbReference type="Rhea" id="RHEA-COMP:10685"/>
        <dbReference type="Rhea" id="RHEA-COMP:10686"/>
        <dbReference type="ChEBI" id="CHEBI:15378"/>
        <dbReference type="ChEBI" id="CHEBI:18036"/>
        <dbReference type="ChEBI" id="CHEBI:30616"/>
        <dbReference type="ChEBI" id="CHEBI:57692"/>
        <dbReference type="ChEBI" id="CHEBI:58307"/>
        <dbReference type="ChEBI" id="CHEBI:58503"/>
        <dbReference type="ChEBI" id="CHEBI:58537"/>
        <dbReference type="EC" id="2.5.1.17"/>
    </reaction>
</comment>
<evidence type="ECO:0000256" key="11">
    <source>
        <dbReference type="ARBA" id="ARBA00033334"/>
    </source>
</evidence>
<evidence type="ECO:0000256" key="4">
    <source>
        <dbReference type="ARBA" id="ARBA00012454"/>
    </source>
</evidence>
<dbReference type="GO" id="GO:0005524">
    <property type="term" value="F:ATP binding"/>
    <property type="evidence" value="ECO:0007669"/>
    <property type="project" value="UniProtKB-UniRule"/>
</dbReference>
<dbReference type="PANTHER" id="PTHR12213:SF0">
    <property type="entry name" value="CORRINOID ADENOSYLTRANSFERASE MMAB"/>
    <property type="match status" value="1"/>
</dbReference>
<evidence type="ECO:0000259" key="16">
    <source>
        <dbReference type="Pfam" id="PF01923"/>
    </source>
</evidence>
<keyword evidence="9 15" id="KW-0067">ATP-binding</keyword>
<evidence type="ECO:0000256" key="12">
    <source>
        <dbReference type="ARBA" id="ARBA00033354"/>
    </source>
</evidence>
<dbReference type="EC" id="2.5.1.17" evidence="4 15"/>
<name>A0A1Y0YSI9_BACLI</name>
<evidence type="ECO:0000256" key="8">
    <source>
        <dbReference type="ARBA" id="ARBA00022741"/>
    </source>
</evidence>
<dbReference type="UniPathway" id="UPA00148">
    <property type="reaction ID" value="UER00233"/>
</dbReference>
<dbReference type="OMA" id="HQACTVV"/>
<dbReference type="EMBL" id="NILC01000010">
    <property type="protein sequence ID" value="TWL31744.1"/>
    <property type="molecule type" value="Genomic_DNA"/>
</dbReference>
<evidence type="ECO:0000313" key="19">
    <source>
        <dbReference type="Proteomes" id="UP000435910"/>
    </source>
</evidence>
<protein>
    <recommendedName>
        <fullName evidence="5 15">Corrinoid adenosyltransferase</fullName>
        <ecNumber evidence="4 15">2.5.1.17</ecNumber>
    </recommendedName>
    <alternativeName>
        <fullName evidence="10 15">Cob(II)alamin adenosyltransferase</fullName>
    </alternativeName>
    <alternativeName>
        <fullName evidence="12 15">Cob(II)yrinic acid a,c-diamide adenosyltransferase</fullName>
    </alternativeName>
    <alternativeName>
        <fullName evidence="11 15">Cobinamide/cobalamin adenosyltransferase</fullName>
    </alternativeName>
</protein>
<comment type="catalytic activity">
    <reaction evidence="14 15">
        <text>2 cob(II)alamin + reduced [electron-transfer flavoprotein] + 2 ATP = 2 adenosylcob(III)alamin + 2 triphosphate + oxidized [electron-transfer flavoprotein] + 3 H(+)</text>
        <dbReference type="Rhea" id="RHEA:28671"/>
        <dbReference type="Rhea" id="RHEA-COMP:10685"/>
        <dbReference type="Rhea" id="RHEA-COMP:10686"/>
        <dbReference type="ChEBI" id="CHEBI:15378"/>
        <dbReference type="ChEBI" id="CHEBI:16304"/>
        <dbReference type="ChEBI" id="CHEBI:18036"/>
        <dbReference type="ChEBI" id="CHEBI:18408"/>
        <dbReference type="ChEBI" id="CHEBI:30616"/>
        <dbReference type="ChEBI" id="CHEBI:57692"/>
        <dbReference type="ChEBI" id="CHEBI:58307"/>
        <dbReference type="EC" id="2.5.1.17"/>
    </reaction>
</comment>
<organism evidence="18 19">
    <name type="scientific">Bacillus licheniformis</name>
    <dbReference type="NCBI Taxonomy" id="1402"/>
    <lineage>
        <taxon>Bacteria</taxon>
        <taxon>Bacillati</taxon>
        <taxon>Bacillota</taxon>
        <taxon>Bacilli</taxon>
        <taxon>Bacillales</taxon>
        <taxon>Bacillaceae</taxon>
        <taxon>Bacillus</taxon>
    </lineage>
</organism>
<dbReference type="Proteomes" id="UP000435910">
    <property type="component" value="Unassembled WGS sequence"/>
</dbReference>
<keyword evidence="7 15" id="KW-0808">Transferase</keyword>
<evidence type="ECO:0000256" key="1">
    <source>
        <dbReference type="ARBA" id="ARBA00005121"/>
    </source>
</evidence>
<evidence type="ECO:0000256" key="2">
    <source>
        <dbReference type="ARBA" id="ARBA00007487"/>
    </source>
</evidence>
<reference evidence="18 19" key="1">
    <citation type="submission" date="2019-06" db="EMBL/GenBank/DDBJ databases">
        <title>Genome sequence analysis of &gt;100 Bacillus licheniformis strains suggests intrinsic resistance to this species.</title>
        <authorList>
            <person name="Wels M."/>
            <person name="Siezen R.J."/>
            <person name="Johansen E."/>
            <person name="Stuer-Lauridsen B."/>
            <person name="Bjerre K."/>
            <person name="Nielsen B.K.K."/>
        </authorList>
    </citation>
    <scope>NUCLEOTIDE SEQUENCE [LARGE SCALE GENOMIC DNA]</scope>
    <source>
        <strain evidence="18 19">BAC-16736</strain>
    </source>
</reference>